<keyword evidence="4" id="KW-1185">Reference proteome</keyword>
<sequence length="166" mass="19146">MKTLLFFFAGLLACYGNLQAQDVLKVEKNEPANTGKVEDLHWISGYWKGTGLGGDVDELWLPQMDNSMVGIFRYAMEGELVFSEYMHLIEEKGLLYLKIKHFGRDLVGWEEKEEWTTFKFIKSEGQTAYFSGLTFHRENDQLTIKLLINSKGTTHEESFVYQKTGL</sequence>
<feature type="chain" id="PRO_5046636881" evidence="1">
    <location>
        <begin position="21"/>
        <end position="166"/>
    </location>
</feature>
<evidence type="ECO:0000313" key="4">
    <source>
        <dbReference type="Proteomes" id="UP001597361"/>
    </source>
</evidence>
<reference evidence="4" key="1">
    <citation type="journal article" date="2019" name="Int. J. Syst. Evol. Microbiol.">
        <title>The Global Catalogue of Microorganisms (GCM) 10K type strain sequencing project: providing services to taxonomists for standard genome sequencing and annotation.</title>
        <authorList>
            <consortium name="The Broad Institute Genomics Platform"/>
            <consortium name="The Broad Institute Genome Sequencing Center for Infectious Disease"/>
            <person name="Wu L."/>
            <person name="Ma J."/>
        </authorList>
    </citation>
    <scope>NUCLEOTIDE SEQUENCE [LARGE SCALE GENOMIC DNA]</scope>
    <source>
        <strain evidence="4">CGMCC 1.15180</strain>
    </source>
</reference>
<dbReference type="EMBL" id="JBHUHR010000046">
    <property type="protein sequence ID" value="MFD2037325.1"/>
    <property type="molecule type" value="Genomic_DNA"/>
</dbReference>
<dbReference type="Proteomes" id="UP001597361">
    <property type="component" value="Unassembled WGS sequence"/>
</dbReference>
<protein>
    <submittedName>
        <fullName evidence="3">DUF6265 family protein</fullName>
    </submittedName>
</protein>
<keyword evidence="1" id="KW-0732">Signal</keyword>
<evidence type="ECO:0000313" key="3">
    <source>
        <dbReference type="EMBL" id="MFD2037325.1"/>
    </source>
</evidence>
<feature type="domain" description="DUF6265" evidence="2">
    <location>
        <begin position="41"/>
        <end position="146"/>
    </location>
</feature>
<accession>A0ABW4VUS5</accession>
<feature type="signal peptide" evidence="1">
    <location>
        <begin position="1"/>
        <end position="20"/>
    </location>
</feature>
<dbReference type="RefSeq" id="WP_376889106.1">
    <property type="nucleotide sequence ID" value="NZ_JBHUHR010000046.1"/>
</dbReference>
<dbReference type="Pfam" id="PF19780">
    <property type="entry name" value="DUF6265"/>
    <property type="match status" value="1"/>
</dbReference>
<evidence type="ECO:0000256" key="1">
    <source>
        <dbReference type="SAM" id="SignalP"/>
    </source>
</evidence>
<evidence type="ECO:0000259" key="2">
    <source>
        <dbReference type="Pfam" id="PF19780"/>
    </source>
</evidence>
<comment type="caution">
    <text evidence="3">The sequence shown here is derived from an EMBL/GenBank/DDBJ whole genome shotgun (WGS) entry which is preliminary data.</text>
</comment>
<dbReference type="InterPro" id="IPR046232">
    <property type="entry name" value="DUF6265"/>
</dbReference>
<proteinExistence type="predicted"/>
<organism evidence="3 4">
    <name type="scientific">Belliella marina</name>
    <dbReference type="NCBI Taxonomy" id="1644146"/>
    <lineage>
        <taxon>Bacteria</taxon>
        <taxon>Pseudomonadati</taxon>
        <taxon>Bacteroidota</taxon>
        <taxon>Cytophagia</taxon>
        <taxon>Cytophagales</taxon>
        <taxon>Cyclobacteriaceae</taxon>
        <taxon>Belliella</taxon>
    </lineage>
</organism>
<gene>
    <name evidence="3" type="ORF">ACFSKL_21180</name>
</gene>
<name>A0ABW4VUS5_9BACT</name>